<dbReference type="KEGG" id="tra:Trad_0729"/>
<evidence type="ECO:0000256" key="1">
    <source>
        <dbReference type="ARBA" id="ARBA00023125"/>
    </source>
</evidence>
<dbReference type="PRINTS" id="PR00038">
    <property type="entry name" value="HTHLUXR"/>
</dbReference>
<dbReference type="Gene3D" id="1.10.10.10">
    <property type="entry name" value="Winged helix-like DNA-binding domain superfamily/Winged helix DNA-binding domain"/>
    <property type="match status" value="1"/>
</dbReference>
<dbReference type="InterPro" id="IPR013767">
    <property type="entry name" value="PAS_fold"/>
</dbReference>
<dbReference type="SUPFAM" id="SSF46894">
    <property type="entry name" value="C-terminal effector domain of the bipartite response regulators"/>
    <property type="match status" value="1"/>
</dbReference>
<dbReference type="InterPro" id="IPR036388">
    <property type="entry name" value="WH-like_DNA-bd_sf"/>
</dbReference>
<evidence type="ECO:0000313" key="4">
    <source>
        <dbReference type="EMBL" id="ADI13865.1"/>
    </source>
</evidence>
<feature type="domain" description="PAS" evidence="3">
    <location>
        <begin position="166"/>
        <end position="221"/>
    </location>
</feature>
<dbReference type="Proteomes" id="UP000000379">
    <property type="component" value="Chromosome"/>
</dbReference>
<dbReference type="CDD" id="cd00130">
    <property type="entry name" value="PAS"/>
    <property type="match status" value="2"/>
</dbReference>
<dbReference type="InterPro" id="IPR000014">
    <property type="entry name" value="PAS"/>
</dbReference>
<accession>D7CTK8</accession>
<dbReference type="PROSITE" id="PS50112">
    <property type="entry name" value="PAS"/>
    <property type="match status" value="2"/>
</dbReference>
<sequence>MSRDVDNGQVQGGGVSDSERYRLVVENLKDYAVFTMDQTGRIDSWNIGAEHLLGYREEEALGESGAMIFTPEDRALGVPEREIATAREMGRAEDNRWHLRRDGSRFFANGVLIALSREGPDGKAIVGFAKIMHDETRRLEQDEALRRAKNELEQRVAERTEALRRSEARFSKAFHASPAPTVIIRLADERFLDVNASFLSATGYERDEVVGRTLAEVGLYDDAPGRDYAADLLHRGSPVPLHETEVRTKAGGRLSVMAANELIELEGEMCRLDIFIDISARKRSEEELMEAIQEVMSDTAWFSRQVMEKLAQLRSGSVALSGTEALTPREQQVLGRIAKGLSNSAISQELGLAPQTVRNYVASIYQKLGVRSRAEAVVWARERGLG</sequence>
<dbReference type="InterPro" id="IPR000792">
    <property type="entry name" value="Tscrpt_reg_LuxR_C"/>
</dbReference>
<gene>
    <name evidence="4" type="ordered locus">Trad_0729</name>
</gene>
<dbReference type="EMBL" id="CP002049">
    <property type="protein sequence ID" value="ADI13865.1"/>
    <property type="molecule type" value="Genomic_DNA"/>
</dbReference>
<dbReference type="PANTHER" id="PTHR43214:SF38">
    <property type="entry name" value="NITRATE_NITRITE RESPONSE REGULATOR PROTEIN NARL"/>
    <property type="match status" value="1"/>
</dbReference>
<dbReference type="InterPro" id="IPR039420">
    <property type="entry name" value="WalR-like"/>
</dbReference>
<dbReference type="NCBIfam" id="TIGR00229">
    <property type="entry name" value="sensory_box"/>
    <property type="match status" value="2"/>
</dbReference>
<dbReference type="CDD" id="cd06170">
    <property type="entry name" value="LuxR_C_like"/>
    <property type="match status" value="1"/>
</dbReference>
<evidence type="ECO:0000259" key="3">
    <source>
        <dbReference type="PROSITE" id="PS50112"/>
    </source>
</evidence>
<proteinExistence type="predicted"/>
<feature type="domain" description="HTH luxR-type" evidence="2">
    <location>
        <begin position="319"/>
        <end position="384"/>
    </location>
</feature>
<dbReference type="HOGENOM" id="CLU_715599_0_0_0"/>
<dbReference type="InterPro" id="IPR035965">
    <property type="entry name" value="PAS-like_dom_sf"/>
</dbReference>
<feature type="domain" description="PAS" evidence="3">
    <location>
        <begin position="17"/>
        <end position="74"/>
    </location>
</feature>
<dbReference type="Pfam" id="PF13426">
    <property type="entry name" value="PAS_9"/>
    <property type="match status" value="1"/>
</dbReference>
<dbReference type="Gene3D" id="3.30.450.20">
    <property type="entry name" value="PAS domain"/>
    <property type="match status" value="2"/>
</dbReference>
<evidence type="ECO:0000313" key="5">
    <source>
        <dbReference type="Proteomes" id="UP000000379"/>
    </source>
</evidence>
<dbReference type="Pfam" id="PF00196">
    <property type="entry name" value="GerE"/>
    <property type="match status" value="1"/>
</dbReference>
<evidence type="ECO:0000259" key="2">
    <source>
        <dbReference type="PROSITE" id="PS50043"/>
    </source>
</evidence>
<dbReference type="SMART" id="SM00091">
    <property type="entry name" value="PAS"/>
    <property type="match status" value="2"/>
</dbReference>
<dbReference type="PROSITE" id="PS00622">
    <property type="entry name" value="HTH_LUXR_1"/>
    <property type="match status" value="1"/>
</dbReference>
<dbReference type="PROSITE" id="PS50043">
    <property type="entry name" value="HTH_LUXR_2"/>
    <property type="match status" value="1"/>
</dbReference>
<dbReference type="RefSeq" id="WP_013177237.1">
    <property type="nucleotide sequence ID" value="NC_014221.1"/>
</dbReference>
<reference evidence="5" key="1">
    <citation type="submission" date="2010-05" db="EMBL/GenBank/DDBJ databases">
        <title>The complete genome of Truepera radiovictris DSM 17093.</title>
        <authorList>
            <consortium name="US DOE Joint Genome Institute (JGI-PGF)"/>
            <person name="Lucas S."/>
            <person name="Copeland A."/>
            <person name="Lapidus A."/>
            <person name="Glavina del Rio T."/>
            <person name="Dalin E."/>
            <person name="Tice H."/>
            <person name="Bruce D."/>
            <person name="Goodwin L."/>
            <person name="Pitluck S."/>
            <person name="Kyrpides N."/>
            <person name="Mavromatis K."/>
            <person name="Ovchinnikova G."/>
            <person name="Munk A.C."/>
            <person name="Detter J.C."/>
            <person name="Han C."/>
            <person name="Tapia R."/>
            <person name="Land M."/>
            <person name="Hauser L."/>
            <person name="Markowitz V."/>
            <person name="Cheng J.-F."/>
            <person name="Hugenholtz P."/>
            <person name="Woyke T."/>
            <person name="Wu D."/>
            <person name="Tindall B."/>
            <person name="Pomrenke H.G."/>
            <person name="Brambilla E."/>
            <person name="Klenk H.-P."/>
            <person name="Eisen J.A."/>
        </authorList>
    </citation>
    <scope>NUCLEOTIDE SEQUENCE [LARGE SCALE GENOMIC DNA]</scope>
    <source>
        <strain evidence="5">DSM 17093 / CIP 108686 / LMG 22925 / RQ-24</strain>
    </source>
</reference>
<organism evidence="4 5">
    <name type="scientific">Truepera radiovictrix (strain DSM 17093 / CIP 108686 / LMG 22925 / RQ-24)</name>
    <dbReference type="NCBI Taxonomy" id="649638"/>
    <lineage>
        <taxon>Bacteria</taxon>
        <taxon>Thermotogati</taxon>
        <taxon>Deinococcota</taxon>
        <taxon>Deinococci</taxon>
        <taxon>Trueperales</taxon>
        <taxon>Trueperaceae</taxon>
        <taxon>Truepera</taxon>
    </lineage>
</organism>
<dbReference type="OrthoDB" id="9815750at2"/>
<dbReference type="InterPro" id="IPR016032">
    <property type="entry name" value="Sig_transdc_resp-reg_C-effctor"/>
</dbReference>
<name>D7CTK8_TRURR</name>
<protein>
    <submittedName>
        <fullName evidence="4">Transcriptional regulator, LuxR family</fullName>
    </submittedName>
</protein>
<dbReference type="GO" id="GO:0006355">
    <property type="term" value="P:regulation of DNA-templated transcription"/>
    <property type="evidence" value="ECO:0007669"/>
    <property type="project" value="InterPro"/>
</dbReference>
<keyword evidence="5" id="KW-1185">Reference proteome</keyword>
<keyword evidence="1" id="KW-0238">DNA-binding</keyword>
<dbReference type="STRING" id="649638.Trad_0729"/>
<dbReference type="SMART" id="SM00421">
    <property type="entry name" value="HTH_LUXR"/>
    <property type="match status" value="1"/>
</dbReference>
<dbReference type="AlphaFoldDB" id="D7CTK8"/>
<dbReference type="Pfam" id="PF00989">
    <property type="entry name" value="PAS"/>
    <property type="match status" value="1"/>
</dbReference>
<dbReference type="PANTHER" id="PTHR43214">
    <property type="entry name" value="TWO-COMPONENT RESPONSE REGULATOR"/>
    <property type="match status" value="1"/>
</dbReference>
<reference evidence="4 5" key="2">
    <citation type="journal article" date="2011" name="Stand. Genomic Sci.">
        <title>Complete genome sequence of Truepera radiovictrix type strain (RQ-24).</title>
        <authorList>
            <person name="Ivanova N."/>
            <person name="Rohde C."/>
            <person name="Munk C."/>
            <person name="Nolan M."/>
            <person name="Lucas S."/>
            <person name="Del Rio T.G."/>
            <person name="Tice H."/>
            <person name="Deshpande S."/>
            <person name="Cheng J.F."/>
            <person name="Tapia R."/>
            <person name="Han C."/>
            <person name="Goodwin L."/>
            <person name="Pitluck S."/>
            <person name="Liolios K."/>
            <person name="Mavromatis K."/>
            <person name="Mikhailova N."/>
            <person name="Pati A."/>
            <person name="Chen A."/>
            <person name="Palaniappan K."/>
            <person name="Land M."/>
            <person name="Hauser L."/>
            <person name="Chang Y.J."/>
            <person name="Jeffries C.D."/>
            <person name="Brambilla E."/>
            <person name="Rohde M."/>
            <person name="Goker M."/>
            <person name="Tindall B.J."/>
            <person name="Woyke T."/>
            <person name="Bristow J."/>
            <person name="Eisen J.A."/>
            <person name="Markowitz V."/>
            <person name="Hugenholtz P."/>
            <person name="Kyrpides N.C."/>
            <person name="Klenk H.P."/>
            <person name="Lapidus A."/>
        </authorList>
    </citation>
    <scope>NUCLEOTIDE SEQUENCE [LARGE SCALE GENOMIC DNA]</scope>
    <source>
        <strain evidence="5">DSM 17093 / CIP 108686 / LMG 22925 / RQ-24</strain>
    </source>
</reference>
<dbReference type="GO" id="GO:0003677">
    <property type="term" value="F:DNA binding"/>
    <property type="evidence" value="ECO:0007669"/>
    <property type="project" value="UniProtKB-KW"/>
</dbReference>
<dbReference type="SUPFAM" id="SSF55785">
    <property type="entry name" value="PYP-like sensor domain (PAS domain)"/>
    <property type="match status" value="2"/>
</dbReference>
<dbReference type="eggNOG" id="COG2197">
    <property type="taxonomic scope" value="Bacteria"/>
</dbReference>